<dbReference type="EMBL" id="BMAC01000461">
    <property type="protein sequence ID" value="GFP96889.1"/>
    <property type="molecule type" value="Genomic_DNA"/>
</dbReference>
<keyword evidence="9" id="KW-1185">Reference proteome</keyword>
<keyword evidence="4 6" id="KW-0663">Pyridoxal phosphate</keyword>
<dbReference type="PRINTS" id="PR00800">
    <property type="entry name" value="YHDCRBOXLASE"/>
</dbReference>
<evidence type="ECO:0000256" key="3">
    <source>
        <dbReference type="ARBA" id="ARBA00022793"/>
    </source>
</evidence>
<dbReference type="FunFam" id="1.20.1340.10:FF:000001">
    <property type="entry name" value="Histidine decarboxylase"/>
    <property type="match status" value="1"/>
</dbReference>
<evidence type="ECO:0000256" key="6">
    <source>
        <dbReference type="RuleBase" id="RU000382"/>
    </source>
</evidence>
<dbReference type="InterPro" id="IPR015422">
    <property type="entry name" value="PyrdxlP-dep_Trfase_small"/>
</dbReference>
<dbReference type="GO" id="GO:0019752">
    <property type="term" value="P:carboxylic acid metabolic process"/>
    <property type="evidence" value="ECO:0007669"/>
    <property type="project" value="InterPro"/>
</dbReference>
<evidence type="ECO:0000256" key="5">
    <source>
        <dbReference type="ARBA" id="ARBA00023239"/>
    </source>
</evidence>
<dbReference type="AlphaFoldDB" id="A0A830CCM8"/>
<reference evidence="8" key="1">
    <citation type="submission" date="2020-07" db="EMBL/GenBank/DDBJ databases">
        <title>Ethylene signaling mediates host invasion by parasitic plants.</title>
        <authorList>
            <person name="Yoshida S."/>
        </authorList>
    </citation>
    <scope>NUCLEOTIDE SEQUENCE</scope>
    <source>
        <strain evidence="8">Okayama</strain>
    </source>
</reference>
<dbReference type="Gene3D" id="3.90.1150.10">
    <property type="entry name" value="Aspartate Aminotransferase, domain 1"/>
    <property type="match status" value="1"/>
</dbReference>
<dbReference type="OrthoDB" id="639767at2759"/>
<comment type="similarity">
    <text evidence="2 6">Belongs to the group II decarboxylase family.</text>
</comment>
<evidence type="ECO:0000256" key="2">
    <source>
        <dbReference type="ARBA" id="ARBA00009533"/>
    </source>
</evidence>
<dbReference type="Gene3D" id="3.40.640.10">
    <property type="entry name" value="Type I PLP-dependent aspartate aminotransferase-like (Major domain)"/>
    <property type="match status" value="1"/>
</dbReference>
<dbReference type="PANTHER" id="PTHR11999:SF96">
    <property type="entry name" value="TYROSINE DECARBOXYLASE"/>
    <property type="match status" value="1"/>
</dbReference>
<dbReference type="GO" id="GO:0006520">
    <property type="term" value="P:amino acid metabolic process"/>
    <property type="evidence" value="ECO:0007669"/>
    <property type="project" value="InterPro"/>
</dbReference>
<sequence>MGSLQYHEFDNGSSQTIKPLDPEEFRRQGHLVIDFLADYYKDVQKYPVRSQVEPGYLKKRVPKSAPYDPEPIEDILRDVQKDIIPGLTHWQSPNYFAYFPSSGSIAGFLGEMLSTGFNIVGFNWMSSPAATELESIVMDWLGKMLRLPTEFLFSGGGGGVLQGTTCEAILCAVVASRDRMLTKIGRDEINKLVVYGSDQTHSALQKAAQIAGISPQNFRAVATSKDNAFGLTAKALKETIEADVESGLVPLFLCATIGTTSSTAVDPLGPMCEVAKEYGLWVHVDAAYAGSVCICPEYRYFLNGVENADSFSVKNPGALVKALSTYPEYLRNKASETKQVVDYKDWQITLSRRFRSLKLWLVLRSYGIANLRKFLRGHIEMARNFEGMVRMDWRFEVVVPRNFTTVCFRVSPAAIGGDGNDQEAANVFNAGLLERINESGKIYMTHAVIGGVYVMRFAVGASLTENRHVVDAWKVIQEHVDQLLTKYVDY</sequence>
<evidence type="ECO:0000256" key="7">
    <source>
        <dbReference type="SAM" id="MobiDB-lite"/>
    </source>
</evidence>
<comment type="caution">
    <text evidence="8">The sequence shown here is derived from an EMBL/GenBank/DDBJ whole genome shotgun (WGS) entry which is preliminary data.</text>
</comment>
<dbReference type="GO" id="GO:0005737">
    <property type="term" value="C:cytoplasm"/>
    <property type="evidence" value="ECO:0007669"/>
    <property type="project" value="TreeGrafter"/>
</dbReference>
<dbReference type="InterPro" id="IPR015421">
    <property type="entry name" value="PyrdxlP-dep_Trfase_major"/>
</dbReference>
<evidence type="ECO:0000256" key="4">
    <source>
        <dbReference type="ARBA" id="ARBA00022898"/>
    </source>
</evidence>
<keyword evidence="5 6" id="KW-0456">Lyase</keyword>
<evidence type="ECO:0000313" key="8">
    <source>
        <dbReference type="EMBL" id="GFP96889.1"/>
    </source>
</evidence>
<evidence type="ECO:0000313" key="9">
    <source>
        <dbReference type="Proteomes" id="UP000653305"/>
    </source>
</evidence>
<feature type="region of interest" description="Disordered" evidence="7">
    <location>
        <begin position="1"/>
        <end position="21"/>
    </location>
</feature>
<dbReference type="InterPro" id="IPR010977">
    <property type="entry name" value="Aromatic_deC"/>
</dbReference>
<dbReference type="Pfam" id="PF00282">
    <property type="entry name" value="Pyridoxal_deC"/>
    <property type="match status" value="1"/>
</dbReference>
<dbReference type="GO" id="GO:0016831">
    <property type="term" value="F:carboxy-lyase activity"/>
    <property type="evidence" value="ECO:0007669"/>
    <property type="project" value="UniProtKB-KW"/>
</dbReference>
<accession>A0A830CCM8</accession>
<organism evidence="8 9">
    <name type="scientific">Phtheirospermum japonicum</name>
    <dbReference type="NCBI Taxonomy" id="374723"/>
    <lineage>
        <taxon>Eukaryota</taxon>
        <taxon>Viridiplantae</taxon>
        <taxon>Streptophyta</taxon>
        <taxon>Embryophyta</taxon>
        <taxon>Tracheophyta</taxon>
        <taxon>Spermatophyta</taxon>
        <taxon>Magnoliopsida</taxon>
        <taxon>eudicotyledons</taxon>
        <taxon>Gunneridae</taxon>
        <taxon>Pentapetalae</taxon>
        <taxon>asterids</taxon>
        <taxon>lamiids</taxon>
        <taxon>Lamiales</taxon>
        <taxon>Orobanchaceae</taxon>
        <taxon>Orobanchaceae incertae sedis</taxon>
        <taxon>Phtheirospermum</taxon>
    </lineage>
</organism>
<proteinExistence type="inferred from homology"/>
<protein>
    <submittedName>
        <fullName evidence="8">Tyrosine/dopa decarboxylase 1</fullName>
    </submittedName>
</protein>
<dbReference type="Proteomes" id="UP000653305">
    <property type="component" value="Unassembled WGS sequence"/>
</dbReference>
<gene>
    <name evidence="8" type="ORF">PHJA_001833000</name>
</gene>
<keyword evidence="3" id="KW-0210">Decarboxylase</keyword>
<comment type="cofactor">
    <cofactor evidence="1 6">
        <name>pyridoxal 5'-phosphate</name>
        <dbReference type="ChEBI" id="CHEBI:597326"/>
    </cofactor>
</comment>
<dbReference type="InterPro" id="IPR002129">
    <property type="entry name" value="PyrdxlP-dep_de-COase"/>
</dbReference>
<dbReference type="GO" id="GO:0030170">
    <property type="term" value="F:pyridoxal phosphate binding"/>
    <property type="evidence" value="ECO:0007669"/>
    <property type="project" value="InterPro"/>
</dbReference>
<dbReference type="PANTHER" id="PTHR11999">
    <property type="entry name" value="GROUP II PYRIDOXAL-5-PHOSPHATE DECARBOXYLASE"/>
    <property type="match status" value="1"/>
</dbReference>
<dbReference type="SUPFAM" id="SSF53383">
    <property type="entry name" value="PLP-dependent transferases"/>
    <property type="match status" value="1"/>
</dbReference>
<evidence type="ECO:0000256" key="1">
    <source>
        <dbReference type="ARBA" id="ARBA00001933"/>
    </source>
</evidence>
<dbReference type="InterPro" id="IPR015424">
    <property type="entry name" value="PyrdxlP-dep_Trfase"/>
</dbReference>
<name>A0A830CCM8_9LAMI</name>
<dbReference type="Gene3D" id="1.20.1340.10">
    <property type="entry name" value="dopa decarboxylase, N-terminal domain"/>
    <property type="match status" value="1"/>
</dbReference>